<dbReference type="InterPro" id="IPR004360">
    <property type="entry name" value="Glyas_Fos-R_dOase_dom"/>
</dbReference>
<keyword evidence="3" id="KW-1185">Reference proteome</keyword>
<reference evidence="3" key="1">
    <citation type="journal article" date="2010" name="Mol. Biosyst.">
        <title>Complete genome sequence and comparative analysis of Shewanella violacea, a psychrophilic and piezophilic bacterium from deep sea floor sediments.</title>
        <authorList>
            <person name="Aono E."/>
            <person name="Baba T."/>
            <person name="Ara T."/>
            <person name="Nishi T."/>
            <person name="Nakamichi T."/>
            <person name="Inamoto E."/>
            <person name="Toyonaga H."/>
            <person name="Hasegawa M."/>
            <person name="Takai Y."/>
            <person name="Okumura Y."/>
            <person name="Baba M."/>
            <person name="Tomita M."/>
            <person name="Kato C."/>
            <person name="Oshima T."/>
            <person name="Nakasone K."/>
            <person name="Mori H."/>
        </authorList>
    </citation>
    <scope>NUCLEOTIDE SEQUENCE [LARGE SCALE GENOMIC DNA]</scope>
    <source>
        <strain evidence="3">JCM 10179 / CIP 106290 / LMG 19151 / DSS12</strain>
    </source>
</reference>
<keyword evidence="2" id="KW-0223">Dioxygenase</keyword>
<dbReference type="PANTHER" id="PTHR39434:SF1">
    <property type="entry name" value="VOC DOMAIN-CONTAINING PROTEIN"/>
    <property type="match status" value="1"/>
</dbReference>
<dbReference type="PROSITE" id="PS51819">
    <property type="entry name" value="VOC"/>
    <property type="match status" value="1"/>
</dbReference>
<dbReference type="Gene3D" id="3.10.180.10">
    <property type="entry name" value="2,3-Dihydroxybiphenyl 1,2-Dioxygenase, domain 1"/>
    <property type="match status" value="1"/>
</dbReference>
<dbReference type="AlphaFoldDB" id="D4ZDL1"/>
<dbReference type="GO" id="GO:0051213">
    <property type="term" value="F:dioxygenase activity"/>
    <property type="evidence" value="ECO:0007669"/>
    <property type="project" value="UniProtKB-KW"/>
</dbReference>
<evidence type="ECO:0000313" key="2">
    <source>
        <dbReference type="EMBL" id="BAJ00133.1"/>
    </source>
</evidence>
<evidence type="ECO:0000313" key="3">
    <source>
        <dbReference type="Proteomes" id="UP000002350"/>
    </source>
</evidence>
<dbReference type="KEGG" id="svo:SVI_0162"/>
<proteinExistence type="predicted"/>
<sequence length="176" mass="19752">MGDRQGKKAETLAQFHLAIPVHQLPAAKQFYCDVLGAKEGRATEHHLDVNFYGHHLVLHATPEDASHLFDSFEADFHGESVQIPHFGINLDKLTWSQLAKRITLMGYEFLDAPHIRLQGLPGEHASMFILDPSGNALEFKAFLNHDEVFSKVFDPQTKELFTLDELMVSVSSEGLT</sequence>
<organism evidence="2 3">
    <name type="scientific">Shewanella violacea (strain JCM 10179 / CIP 106290 / LMG 19151 / DSS12)</name>
    <dbReference type="NCBI Taxonomy" id="637905"/>
    <lineage>
        <taxon>Bacteria</taxon>
        <taxon>Pseudomonadati</taxon>
        <taxon>Pseudomonadota</taxon>
        <taxon>Gammaproteobacteria</taxon>
        <taxon>Alteromonadales</taxon>
        <taxon>Shewanellaceae</taxon>
        <taxon>Shewanella</taxon>
    </lineage>
</organism>
<gene>
    <name evidence="2" type="ordered locus">SVI_0162</name>
</gene>
<dbReference type="InterPro" id="IPR037523">
    <property type="entry name" value="VOC_core"/>
</dbReference>
<dbReference type="STRING" id="637905.SVI_0162"/>
<evidence type="ECO:0000259" key="1">
    <source>
        <dbReference type="PROSITE" id="PS51819"/>
    </source>
</evidence>
<dbReference type="SUPFAM" id="SSF54593">
    <property type="entry name" value="Glyoxalase/Bleomycin resistance protein/Dihydroxybiphenyl dioxygenase"/>
    <property type="match status" value="1"/>
</dbReference>
<feature type="domain" description="VOC" evidence="1">
    <location>
        <begin position="13"/>
        <end position="142"/>
    </location>
</feature>
<dbReference type="eggNOG" id="COG3565">
    <property type="taxonomic scope" value="Bacteria"/>
</dbReference>
<dbReference type="Pfam" id="PF00903">
    <property type="entry name" value="Glyoxalase"/>
    <property type="match status" value="1"/>
</dbReference>
<dbReference type="EMBL" id="AP011177">
    <property type="protein sequence ID" value="BAJ00133.1"/>
    <property type="molecule type" value="Genomic_DNA"/>
</dbReference>
<dbReference type="InterPro" id="IPR029068">
    <property type="entry name" value="Glyas_Bleomycin-R_OHBP_Dase"/>
</dbReference>
<accession>D4ZDL1</accession>
<dbReference type="HOGENOM" id="CLU_109157_0_1_6"/>
<dbReference type="PANTHER" id="PTHR39434">
    <property type="match status" value="1"/>
</dbReference>
<keyword evidence="2" id="KW-0560">Oxidoreductase</keyword>
<name>D4ZDL1_SHEVD</name>
<protein>
    <submittedName>
        <fullName evidence="2">Glyoxalase/extradiol ring-cleavage dioxygenase domain protein</fullName>
    </submittedName>
</protein>
<dbReference type="Proteomes" id="UP000002350">
    <property type="component" value="Chromosome"/>
</dbReference>